<comment type="caution">
    <text evidence="1">The sequence shown here is derived from an EMBL/GenBank/DDBJ whole genome shotgun (WGS) entry which is preliminary data.</text>
</comment>
<keyword evidence="2" id="KW-1185">Reference proteome</keyword>
<evidence type="ECO:0000313" key="1">
    <source>
        <dbReference type="EMBL" id="GAA0353082.1"/>
    </source>
</evidence>
<accession>A0ABP3GVJ1</accession>
<dbReference type="InterPro" id="IPR025893">
    <property type="entry name" value="Tocopherol_cyclase"/>
</dbReference>
<dbReference type="PANTHER" id="PTHR35309">
    <property type="match status" value="1"/>
</dbReference>
<protein>
    <recommendedName>
        <fullName evidence="3">Tocopherol cyclase</fullName>
    </recommendedName>
</protein>
<reference evidence="2" key="1">
    <citation type="journal article" date="2019" name="Int. J. Syst. Evol. Microbiol.">
        <title>The Global Catalogue of Microorganisms (GCM) 10K type strain sequencing project: providing services to taxonomists for standard genome sequencing and annotation.</title>
        <authorList>
            <consortium name="The Broad Institute Genomics Platform"/>
            <consortium name="The Broad Institute Genome Sequencing Center for Infectious Disease"/>
            <person name="Wu L."/>
            <person name="Ma J."/>
        </authorList>
    </citation>
    <scope>NUCLEOTIDE SEQUENCE [LARGE SCALE GENOMIC DNA]</scope>
    <source>
        <strain evidence="2">JCM 12662</strain>
    </source>
</reference>
<gene>
    <name evidence="1" type="ORF">GCM10008932_02660</name>
</gene>
<sequence length="313" mass="35554">MSNRFIFQGEGKRSNYFEGWYVKCTDTKNDLSLALIPGVSHFSESQSFVQYNIHYKDKAYSGMVRFDRDDFEVIPDPYSIIMPKFVLSEAGVKASLSDEENHIVMDFSFGPLLPLRQTVYMPSIMGPLEYLTMPCAHDIVSMRHTVEGKIHLNGEEIKVESGIGYMEKDRGSTFPSNYLWLQTNDFPENTQASLSLAIATIDKKPLHLTGLIAVFHDGVKEHRFSTYLGSRFKVEVDEDKKGYVVKVKGINKKLEVRVNLLNEKELIAPMDSEMDFPIKESIKSSLSMTFKEKGKPEVTLSSEHAAAELVNWI</sequence>
<evidence type="ECO:0000313" key="2">
    <source>
        <dbReference type="Proteomes" id="UP001501166"/>
    </source>
</evidence>
<dbReference type="SUPFAM" id="SSF159245">
    <property type="entry name" value="AttH-like"/>
    <property type="match status" value="1"/>
</dbReference>
<proteinExistence type="predicted"/>
<evidence type="ECO:0008006" key="3">
    <source>
        <dbReference type="Google" id="ProtNLM"/>
    </source>
</evidence>
<dbReference type="PANTHER" id="PTHR35309:SF4">
    <property type="entry name" value="TOCOPHEROL CYCLASE"/>
    <property type="match status" value="1"/>
</dbReference>
<name>A0ABP3GVJ1_9LACT</name>
<dbReference type="EMBL" id="BAAACW010000019">
    <property type="protein sequence ID" value="GAA0353082.1"/>
    <property type="molecule type" value="Genomic_DNA"/>
</dbReference>
<dbReference type="Proteomes" id="UP001501166">
    <property type="component" value="Unassembled WGS sequence"/>
</dbReference>
<organism evidence="1 2">
    <name type="scientific">Alkalibacterium iburiense</name>
    <dbReference type="NCBI Taxonomy" id="290589"/>
    <lineage>
        <taxon>Bacteria</taxon>
        <taxon>Bacillati</taxon>
        <taxon>Bacillota</taxon>
        <taxon>Bacilli</taxon>
        <taxon>Lactobacillales</taxon>
        <taxon>Carnobacteriaceae</taxon>
        <taxon>Alkalibacterium</taxon>
    </lineage>
</organism>
<dbReference type="RefSeq" id="WP_343753219.1">
    <property type="nucleotide sequence ID" value="NZ_BAAACW010000019.1"/>
</dbReference>
<dbReference type="Pfam" id="PF14249">
    <property type="entry name" value="Tocopherol_cycl"/>
    <property type="match status" value="1"/>
</dbReference>